<keyword evidence="2" id="KW-0812">Transmembrane</keyword>
<feature type="compositionally biased region" description="Polar residues" evidence="1">
    <location>
        <begin position="201"/>
        <end position="218"/>
    </location>
</feature>
<comment type="caution">
    <text evidence="3">The sequence shown here is derived from an EMBL/GenBank/DDBJ whole genome shotgun (WGS) entry which is preliminary data.</text>
</comment>
<evidence type="ECO:0000256" key="2">
    <source>
        <dbReference type="SAM" id="Phobius"/>
    </source>
</evidence>
<dbReference type="InParanoid" id="A0A1Y2B1Y0"/>
<keyword evidence="2" id="KW-1133">Transmembrane helix</keyword>
<dbReference type="EMBL" id="MCFC01000029">
    <property type="protein sequence ID" value="ORY28813.1"/>
    <property type="molecule type" value="Genomic_DNA"/>
</dbReference>
<feature type="compositionally biased region" description="Acidic residues" evidence="1">
    <location>
        <begin position="354"/>
        <end position="372"/>
    </location>
</feature>
<evidence type="ECO:0000313" key="4">
    <source>
        <dbReference type="Proteomes" id="UP000193986"/>
    </source>
</evidence>
<gene>
    <name evidence="3" type="ORF">BCR39DRAFT_575544</name>
</gene>
<feature type="compositionally biased region" description="Low complexity" evidence="1">
    <location>
        <begin position="188"/>
        <end position="200"/>
    </location>
</feature>
<keyword evidence="4" id="KW-1185">Reference proteome</keyword>
<evidence type="ECO:0000256" key="1">
    <source>
        <dbReference type="SAM" id="MobiDB-lite"/>
    </source>
</evidence>
<feature type="transmembrane region" description="Helical" evidence="2">
    <location>
        <begin position="94"/>
        <end position="114"/>
    </location>
</feature>
<feature type="region of interest" description="Disordered" evidence="1">
    <location>
        <begin position="185"/>
        <end position="219"/>
    </location>
</feature>
<proteinExistence type="predicted"/>
<organism evidence="3 4">
    <name type="scientific">Naematelia encephala</name>
    <dbReference type="NCBI Taxonomy" id="71784"/>
    <lineage>
        <taxon>Eukaryota</taxon>
        <taxon>Fungi</taxon>
        <taxon>Dikarya</taxon>
        <taxon>Basidiomycota</taxon>
        <taxon>Agaricomycotina</taxon>
        <taxon>Tremellomycetes</taxon>
        <taxon>Tremellales</taxon>
        <taxon>Naemateliaceae</taxon>
        <taxon>Naematelia</taxon>
    </lineage>
</organism>
<dbReference type="Proteomes" id="UP000193986">
    <property type="component" value="Unassembled WGS sequence"/>
</dbReference>
<feature type="compositionally biased region" description="Low complexity" evidence="1">
    <location>
        <begin position="312"/>
        <end position="323"/>
    </location>
</feature>
<evidence type="ECO:0000313" key="3">
    <source>
        <dbReference type="EMBL" id="ORY28813.1"/>
    </source>
</evidence>
<feature type="non-terminal residue" evidence="3">
    <location>
        <position position="1"/>
    </location>
</feature>
<feature type="region of interest" description="Disordered" evidence="1">
    <location>
        <begin position="127"/>
        <end position="169"/>
    </location>
</feature>
<feature type="compositionally biased region" description="Basic and acidic residues" evidence="1">
    <location>
        <begin position="143"/>
        <end position="154"/>
    </location>
</feature>
<dbReference type="AlphaFoldDB" id="A0A1Y2B1Y0"/>
<protein>
    <submittedName>
        <fullName evidence="3">Uncharacterized protein</fullName>
    </submittedName>
</protein>
<reference evidence="3 4" key="1">
    <citation type="submission" date="2016-07" db="EMBL/GenBank/DDBJ databases">
        <title>Pervasive Adenine N6-methylation of Active Genes in Fungi.</title>
        <authorList>
            <consortium name="DOE Joint Genome Institute"/>
            <person name="Mondo S.J."/>
            <person name="Dannebaum R.O."/>
            <person name="Kuo R.C."/>
            <person name="Labutti K."/>
            <person name="Haridas S."/>
            <person name="Kuo A."/>
            <person name="Salamov A."/>
            <person name="Ahrendt S.R."/>
            <person name="Lipzen A."/>
            <person name="Sullivan W."/>
            <person name="Andreopoulos W.B."/>
            <person name="Clum A."/>
            <person name="Lindquist E."/>
            <person name="Daum C."/>
            <person name="Ramamoorthy G.K."/>
            <person name="Gryganskyi A."/>
            <person name="Culley D."/>
            <person name="Magnuson J.K."/>
            <person name="James T.Y."/>
            <person name="O'Malley M.A."/>
            <person name="Stajich J.E."/>
            <person name="Spatafora J.W."/>
            <person name="Visel A."/>
            <person name="Grigoriev I.V."/>
        </authorList>
    </citation>
    <scope>NUCLEOTIDE SEQUENCE [LARGE SCALE GENOMIC DNA]</scope>
    <source>
        <strain evidence="3 4">68-887.2</strain>
    </source>
</reference>
<feature type="region of interest" description="Disordered" evidence="1">
    <location>
        <begin position="311"/>
        <end position="372"/>
    </location>
</feature>
<keyword evidence="2" id="KW-0472">Membrane</keyword>
<name>A0A1Y2B1Y0_9TREE</name>
<sequence length="372" mass="41329">ELEQKSLTATVSQLRRAHCLRPCTACVSWHSRPYLKRQWLYEALHRSFNSRRVYQGVQICNAPDHRLFLPERRATWTLPVLAHLYETDCHPLRLALILILQFSPLFGFGIPFLWRLTSIIMTESDGNETPMIGSEVDDLSDEGLSHSGDERPSESESDAGSPDSYSVGGSSDVLSISAWAKRLEEKSPTPSNFTNPTSSSLWDETSMASTGPSTQPSLNKARPISVYCSMAEFDQSSYDTLRQWPQQRGSHLGSAPFERMISRMISEAALRTESGTLDPYVVTVIEGDISFSSSIEAGTDRKMIKIRVPEDSVPSKPSVTTVSRGPSAWVPGSLSPLAEKDEQDGEKRVHCQQDDEIGDDDDDDDDEDPDSP</sequence>
<accession>A0A1Y2B1Y0</accession>